<evidence type="ECO:0000313" key="2">
    <source>
        <dbReference type="EMBL" id="ASN03829.1"/>
    </source>
</evidence>
<dbReference type="InterPro" id="IPR000182">
    <property type="entry name" value="GNAT_dom"/>
</dbReference>
<dbReference type="Gene3D" id="3.40.630.30">
    <property type="match status" value="1"/>
</dbReference>
<dbReference type="CDD" id="cd04301">
    <property type="entry name" value="NAT_SF"/>
    <property type="match status" value="1"/>
</dbReference>
<evidence type="ECO:0000313" key="3">
    <source>
        <dbReference type="Proteomes" id="UP000204391"/>
    </source>
</evidence>
<dbReference type="AlphaFoldDB" id="A0A221M881"/>
<gene>
    <name evidence="2" type="ORF">CFK40_01835</name>
</gene>
<evidence type="ECO:0000259" key="1">
    <source>
        <dbReference type="PROSITE" id="PS51186"/>
    </source>
</evidence>
<dbReference type="PROSITE" id="PS51186">
    <property type="entry name" value="GNAT"/>
    <property type="match status" value="1"/>
</dbReference>
<accession>A0A221M881</accession>
<name>A0A221M881_9BACI</name>
<dbReference type="KEGG" id="vne:CFK40_01835"/>
<dbReference type="Proteomes" id="UP000204391">
    <property type="component" value="Chromosome"/>
</dbReference>
<feature type="domain" description="N-acetyltransferase" evidence="1">
    <location>
        <begin position="1"/>
        <end position="87"/>
    </location>
</feature>
<organism evidence="2 3">
    <name type="scientific">Virgibacillus necropolis</name>
    <dbReference type="NCBI Taxonomy" id="163877"/>
    <lineage>
        <taxon>Bacteria</taxon>
        <taxon>Bacillati</taxon>
        <taxon>Bacillota</taxon>
        <taxon>Bacilli</taxon>
        <taxon>Bacillales</taxon>
        <taxon>Bacillaceae</taxon>
        <taxon>Virgibacillus</taxon>
    </lineage>
</organism>
<dbReference type="GO" id="GO:0016747">
    <property type="term" value="F:acyltransferase activity, transferring groups other than amino-acyl groups"/>
    <property type="evidence" value="ECO:0007669"/>
    <property type="project" value="InterPro"/>
</dbReference>
<dbReference type="Pfam" id="PF00583">
    <property type="entry name" value="Acetyltransf_1"/>
    <property type="match status" value="1"/>
</dbReference>
<keyword evidence="3" id="KW-1185">Reference proteome</keyword>
<dbReference type="RefSeq" id="WP_089530399.1">
    <property type="nucleotide sequence ID" value="NZ_CP022437.1"/>
</dbReference>
<dbReference type="SUPFAM" id="SSF55729">
    <property type="entry name" value="Acyl-CoA N-acyltransferases (Nat)"/>
    <property type="match status" value="1"/>
</dbReference>
<dbReference type="OrthoDB" id="87299at2"/>
<proteinExistence type="predicted"/>
<dbReference type="InterPro" id="IPR016181">
    <property type="entry name" value="Acyl_CoA_acyltransferase"/>
</dbReference>
<sequence length="87" mass="9530">MLQGYLYAEAEPGFAEGSVEFFGVNPIARGGGLGSALLAKGIQWLFSFQAIEEISLCVSSDNEKAIHLYKKIGFKVEQELIVFEKSI</sequence>
<reference evidence="2 3" key="1">
    <citation type="journal article" date="2003" name="Int. J. Syst. Evol. Microbiol.">
        <title>Virgibacillus carmonensis sp. nov., Virgibacillus necropolis sp. nov. and Virgibacillus picturae sp. nov., three novel species isolated from deteriorated mural paintings, transfer of the species of the genus salibacillus to Virgibacillus, as Virgibacillus marismortui comb. nov. and Virgibacillus salexigens comb. nov., and emended description of the genus Virgibacillus.</title>
        <authorList>
            <person name="Heyrman J."/>
            <person name="Logan N.A."/>
            <person name="Busse H.J."/>
            <person name="Balcaen A."/>
            <person name="Lebbe L."/>
            <person name="Rodriguez-Diaz M."/>
            <person name="Swings J."/>
            <person name="De Vos P."/>
        </authorList>
    </citation>
    <scope>NUCLEOTIDE SEQUENCE [LARGE SCALE GENOMIC DNA]</scope>
    <source>
        <strain evidence="2 3">LMG 19488</strain>
    </source>
</reference>
<dbReference type="EMBL" id="CP022437">
    <property type="protein sequence ID" value="ASN03829.1"/>
    <property type="molecule type" value="Genomic_DNA"/>
</dbReference>
<protein>
    <recommendedName>
        <fullName evidence="1">N-acetyltransferase domain-containing protein</fullName>
    </recommendedName>
</protein>